<comment type="caution">
    <text evidence="4">The sequence shown here is derived from an EMBL/GenBank/DDBJ whole genome shotgun (WGS) entry which is preliminary data.</text>
</comment>
<dbReference type="InterPro" id="IPR002884">
    <property type="entry name" value="P_dom"/>
</dbReference>
<reference evidence="4 5" key="1">
    <citation type="submission" date="2019-01" db="EMBL/GenBank/DDBJ databases">
        <title>Sphingorhabdus lacus sp.nov., isolated from an oligotrophic freshwater lake.</title>
        <authorList>
            <person name="Park M."/>
        </authorList>
    </citation>
    <scope>NUCLEOTIDE SEQUENCE [LARGE SCALE GENOMIC DNA]</scope>
    <source>
        <strain evidence="4 5">IMCC26285</strain>
    </source>
</reference>
<dbReference type="Pfam" id="PF01483">
    <property type="entry name" value="P_proprotein"/>
    <property type="match status" value="1"/>
</dbReference>
<keyword evidence="2" id="KW-0378">Hydrolase</keyword>
<proteinExistence type="predicted"/>
<dbReference type="PROSITE" id="PS51829">
    <property type="entry name" value="P_HOMO_B"/>
    <property type="match status" value="1"/>
</dbReference>
<keyword evidence="1" id="KW-0645">Protease</keyword>
<evidence type="ECO:0000259" key="3">
    <source>
        <dbReference type="PROSITE" id="PS51829"/>
    </source>
</evidence>
<evidence type="ECO:0000313" key="5">
    <source>
        <dbReference type="Proteomes" id="UP000471147"/>
    </source>
</evidence>
<feature type="domain" description="P/Homo B" evidence="3">
    <location>
        <begin position="30"/>
        <end position="192"/>
    </location>
</feature>
<dbReference type="EMBL" id="SDWJ01000001">
    <property type="protein sequence ID" value="MVZ96267.1"/>
    <property type="molecule type" value="Genomic_DNA"/>
</dbReference>
<sequence>MVIYGDRIIWRWLRTVFFAMALWAGWSSPGFAQTVISYTNSVDGNISETLTPCANPLNRIINVPEIYTIADINIGVLIGHARRNNLIITLTSPAGTSVTLFRNTGGTRSNLNVLFDSAIPTSVNTHSAANDTAAAGTVAPPFQRSFSPVQSLNTFNGENANGNWTLSICDNVAANTGTFFQSTLSIIPLRATLSVTKISVAQFDFVSATNPKSVPGARVRYCITISNDGPGLATTISGTDIIPPNTSYVPNSLRSGTDCASTLTAEDDDAVGADESDPMGASVSGSVLSLSAPTMANAASFALAFLVTVN</sequence>
<dbReference type="Gene3D" id="2.60.120.260">
    <property type="entry name" value="Galactose-binding domain-like"/>
    <property type="match status" value="1"/>
</dbReference>
<dbReference type="InterPro" id="IPR001434">
    <property type="entry name" value="OmcB-like_DUF11"/>
</dbReference>
<protein>
    <submittedName>
        <fullName evidence="4">DUF11 domain-containing protein</fullName>
    </submittedName>
</protein>
<dbReference type="OrthoDB" id="5400913at2"/>
<gene>
    <name evidence="4" type="ORF">EUU23_00945</name>
</gene>
<dbReference type="NCBIfam" id="TIGR01451">
    <property type="entry name" value="B_ant_repeat"/>
    <property type="match status" value="1"/>
</dbReference>
<organism evidence="4 5">
    <name type="scientific">Sphingorhabdus profundilacus</name>
    <dbReference type="NCBI Taxonomy" id="2509718"/>
    <lineage>
        <taxon>Bacteria</taxon>
        <taxon>Pseudomonadati</taxon>
        <taxon>Pseudomonadota</taxon>
        <taxon>Alphaproteobacteria</taxon>
        <taxon>Sphingomonadales</taxon>
        <taxon>Sphingomonadaceae</taxon>
        <taxon>Sphingorhabdus</taxon>
    </lineage>
</organism>
<dbReference type="SUPFAM" id="SSF49785">
    <property type="entry name" value="Galactose-binding domain-like"/>
    <property type="match status" value="1"/>
</dbReference>
<evidence type="ECO:0000313" key="4">
    <source>
        <dbReference type="EMBL" id="MVZ96267.1"/>
    </source>
</evidence>
<dbReference type="GO" id="GO:0004252">
    <property type="term" value="F:serine-type endopeptidase activity"/>
    <property type="evidence" value="ECO:0007669"/>
    <property type="project" value="InterPro"/>
</dbReference>
<name>A0A6I4LS85_9SPHN</name>
<dbReference type="InterPro" id="IPR047589">
    <property type="entry name" value="DUF11_rpt"/>
</dbReference>
<dbReference type="InterPro" id="IPR008979">
    <property type="entry name" value="Galactose-bd-like_sf"/>
</dbReference>
<dbReference type="RefSeq" id="WP_160352269.1">
    <property type="nucleotide sequence ID" value="NZ_SDWJ01000001.1"/>
</dbReference>
<dbReference type="Pfam" id="PF01345">
    <property type="entry name" value="DUF11"/>
    <property type="match status" value="1"/>
</dbReference>
<dbReference type="Proteomes" id="UP000471147">
    <property type="component" value="Unassembled WGS sequence"/>
</dbReference>
<evidence type="ECO:0000256" key="1">
    <source>
        <dbReference type="ARBA" id="ARBA00022670"/>
    </source>
</evidence>
<dbReference type="AlphaFoldDB" id="A0A6I4LS85"/>
<keyword evidence="5" id="KW-1185">Reference proteome</keyword>
<dbReference type="GO" id="GO:0006508">
    <property type="term" value="P:proteolysis"/>
    <property type="evidence" value="ECO:0007669"/>
    <property type="project" value="UniProtKB-KW"/>
</dbReference>
<accession>A0A6I4LS85</accession>
<evidence type="ECO:0000256" key="2">
    <source>
        <dbReference type="ARBA" id="ARBA00022801"/>
    </source>
</evidence>